<protein>
    <submittedName>
        <fullName evidence="2">Uncharacterized protein</fullName>
    </submittedName>
</protein>
<gene>
    <name evidence="2" type="ORF">AVDCRST_MAG48-934</name>
</gene>
<evidence type="ECO:0000256" key="1">
    <source>
        <dbReference type="SAM" id="MobiDB-lite"/>
    </source>
</evidence>
<name>A0A6J4K4N1_9ACTN</name>
<evidence type="ECO:0000313" key="2">
    <source>
        <dbReference type="EMBL" id="CAA9295749.1"/>
    </source>
</evidence>
<accession>A0A6J4K4N1</accession>
<feature type="compositionally biased region" description="Polar residues" evidence="1">
    <location>
        <begin position="67"/>
        <end position="90"/>
    </location>
</feature>
<dbReference type="EMBL" id="CADCTS010000134">
    <property type="protein sequence ID" value="CAA9295749.1"/>
    <property type="molecule type" value="Genomic_DNA"/>
</dbReference>
<feature type="region of interest" description="Disordered" evidence="1">
    <location>
        <begin position="60"/>
        <end position="90"/>
    </location>
</feature>
<sequence>MAARRAVRHADAPDLLRRYDDPTGGYAGSTFLDLKPNDPHDLPATDLCALSLLDVRATRPPAADSFSPATTANASSQRSPAQTLRPQPTC</sequence>
<proteinExistence type="predicted"/>
<dbReference type="AlphaFoldDB" id="A0A6J4K4N1"/>
<organism evidence="2">
    <name type="scientific">uncultured Friedmanniella sp</name>
    <dbReference type="NCBI Taxonomy" id="335381"/>
    <lineage>
        <taxon>Bacteria</taxon>
        <taxon>Bacillati</taxon>
        <taxon>Actinomycetota</taxon>
        <taxon>Actinomycetes</taxon>
        <taxon>Propionibacteriales</taxon>
        <taxon>Nocardioidaceae</taxon>
        <taxon>Friedmanniella</taxon>
        <taxon>environmental samples</taxon>
    </lineage>
</organism>
<feature type="region of interest" description="Disordered" evidence="1">
    <location>
        <begin position="1"/>
        <end position="22"/>
    </location>
</feature>
<feature type="compositionally biased region" description="Basic and acidic residues" evidence="1">
    <location>
        <begin position="8"/>
        <end position="21"/>
    </location>
</feature>
<reference evidence="2" key="1">
    <citation type="submission" date="2020-02" db="EMBL/GenBank/DDBJ databases">
        <authorList>
            <person name="Meier V. D."/>
        </authorList>
    </citation>
    <scope>NUCLEOTIDE SEQUENCE</scope>
    <source>
        <strain evidence="2">AVDCRST_MAG48</strain>
    </source>
</reference>